<dbReference type="RefSeq" id="WP_123667061.1">
    <property type="nucleotide sequence ID" value="NZ_RJKE01000001.1"/>
</dbReference>
<dbReference type="PROSITE" id="PS50928">
    <property type="entry name" value="ABC_TM1"/>
    <property type="match status" value="1"/>
</dbReference>
<dbReference type="PANTHER" id="PTHR30151">
    <property type="entry name" value="ALKANE SULFONATE ABC TRANSPORTER-RELATED, MEMBRANE SUBUNIT"/>
    <property type="match status" value="1"/>
</dbReference>
<comment type="caution">
    <text evidence="9">The sequence shown here is derived from an EMBL/GenBank/DDBJ whole genome shotgun (WGS) entry which is preliminary data.</text>
</comment>
<name>A0A3N1D2R5_9ACTN</name>
<dbReference type="EMBL" id="RJKE01000001">
    <property type="protein sequence ID" value="ROO87827.1"/>
    <property type="molecule type" value="Genomic_DNA"/>
</dbReference>
<dbReference type="FunFam" id="1.10.3720.10:FF:000003">
    <property type="entry name" value="Aliphatic sulfonate ABC transporter permease"/>
    <property type="match status" value="1"/>
</dbReference>
<feature type="domain" description="ABC transmembrane type-1" evidence="8">
    <location>
        <begin position="88"/>
        <end position="272"/>
    </location>
</feature>
<dbReference type="Gene3D" id="1.10.3720.10">
    <property type="entry name" value="MetI-like"/>
    <property type="match status" value="1"/>
</dbReference>
<keyword evidence="4 7" id="KW-0812">Transmembrane</keyword>
<evidence type="ECO:0000313" key="10">
    <source>
        <dbReference type="Proteomes" id="UP000272400"/>
    </source>
</evidence>
<dbReference type="GO" id="GO:0042918">
    <property type="term" value="P:alkanesulfonate transmembrane transport"/>
    <property type="evidence" value="ECO:0007669"/>
    <property type="project" value="UniProtKB-ARBA"/>
</dbReference>
<organism evidence="9 10">
    <name type="scientific">Actinocorallia herbida</name>
    <dbReference type="NCBI Taxonomy" id="58109"/>
    <lineage>
        <taxon>Bacteria</taxon>
        <taxon>Bacillati</taxon>
        <taxon>Actinomycetota</taxon>
        <taxon>Actinomycetes</taxon>
        <taxon>Streptosporangiales</taxon>
        <taxon>Thermomonosporaceae</taxon>
        <taxon>Actinocorallia</taxon>
    </lineage>
</organism>
<evidence type="ECO:0000256" key="6">
    <source>
        <dbReference type="ARBA" id="ARBA00023136"/>
    </source>
</evidence>
<dbReference type="AlphaFoldDB" id="A0A3N1D2R5"/>
<keyword evidence="3" id="KW-1003">Cell membrane</keyword>
<evidence type="ECO:0000259" key="8">
    <source>
        <dbReference type="PROSITE" id="PS50928"/>
    </source>
</evidence>
<dbReference type="InterPro" id="IPR035906">
    <property type="entry name" value="MetI-like_sf"/>
</dbReference>
<evidence type="ECO:0000256" key="7">
    <source>
        <dbReference type="RuleBase" id="RU363032"/>
    </source>
</evidence>
<feature type="transmembrane region" description="Helical" evidence="7">
    <location>
        <begin position="217"/>
        <end position="238"/>
    </location>
</feature>
<evidence type="ECO:0000256" key="5">
    <source>
        <dbReference type="ARBA" id="ARBA00022989"/>
    </source>
</evidence>
<evidence type="ECO:0000313" key="9">
    <source>
        <dbReference type="EMBL" id="ROO87827.1"/>
    </source>
</evidence>
<feature type="transmembrane region" description="Helical" evidence="7">
    <location>
        <begin position="95"/>
        <end position="116"/>
    </location>
</feature>
<dbReference type="GO" id="GO:0005886">
    <property type="term" value="C:plasma membrane"/>
    <property type="evidence" value="ECO:0007669"/>
    <property type="project" value="UniProtKB-SubCell"/>
</dbReference>
<feature type="transmembrane region" description="Helical" evidence="7">
    <location>
        <begin position="154"/>
        <end position="173"/>
    </location>
</feature>
<feature type="transmembrane region" description="Helical" evidence="7">
    <location>
        <begin position="128"/>
        <end position="148"/>
    </location>
</feature>
<dbReference type="PANTHER" id="PTHR30151:SF0">
    <property type="entry name" value="ABC TRANSPORTER PERMEASE PROTEIN MJ0413-RELATED"/>
    <property type="match status" value="1"/>
</dbReference>
<dbReference type="Proteomes" id="UP000272400">
    <property type="component" value="Unassembled WGS sequence"/>
</dbReference>
<feature type="transmembrane region" description="Helical" evidence="7">
    <location>
        <begin position="250"/>
        <end position="271"/>
    </location>
</feature>
<keyword evidence="10" id="KW-1185">Reference proteome</keyword>
<protein>
    <submittedName>
        <fullName evidence="9">NitT/TauT family transport system permease protein</fullName>
    </submittedName>
</protein>
<dbReference type="OrthoDB" id="3173654at2"/>
<comment type="subcellular location">
    <subcellularLocation>
        <location evidence="1 7">Cell membrane</location>
        <topology evidence="1 7">Multi-pass membrane protein</topology>
    </subcellularLocation>
</comment>
<comment type="similarity">
    <text evidence="7">Belongs to the binding-protein-dependent transport system permease family.</text>
</comment>
<proteinExistence type="inferred from homology"/>
<keyword evidence="2 7" id="KW-0813">Transport</keyword>
<dbReference type="SUPFAM" id="SSF161098">
    <property type="entry name" value="MetI-like"/>
    <property type="match status" value="1"/>
</dbReference>
<evidence type="ECO:0000256" key="2">
    <source>
        <dbReference type="ARBA" id="ARBA00022448"/>
    </source>
</evidence>
<sequence length="280" mass="30509">MTTALRQHRTPLPRRRPARPLPALLTLGAPVPPRAVWLLRAASVLVPFTLWLLVSEAGWVQAEFLPTPSATWSAGWEMAKSGQLADDAWASSSRILWGFGIATLISVPLGILMGAYRSAHAALEPVIGILRYLPASAFIPLLVIWLGIGESSKIALLVIGVVFFNTLMTADVVKVVPRDLRQVSATLGARQNEILRRVIVPYALPGILDALRVNFAVAWNLVVVAELIAAESGLGYRIARAGRFLQSDKIFAVLIVIGMIGLAIDVLLRLLRDRIGRWQP</sequence>
<evidence type="ECO:0000256" key="3">
    <source>
        <dbReference type="ARBA" id="ARBA00022475"/>
    </source>
</evidence>
<keyword evidence="5 7" id="KW-1133">Transmembrane helix</keyword>
<evidence type="ECO:0000256" key="4">
    <source>
        <dbReference type="ARBA" id="ARBA00022692"/>
    </source>
</evidence>
<gene>
    <name evidence="9" type="ORF">EDD29_5470</name>
</gene>
<dbReference type="Pfam" id="PF00528">
    <property type="entry name" value="BPD_transp_1"/>
    <property type="match status" value="1"/>
</dbReference>
<dbReference type="CDD" id="cd06261">
    <property type="entry name" value="TM_PBP2"/>
    <property type="match status" value="1"/>
</dbReference>
<reference evidence="9 10" key="1">
    <citation type="submission" date="2018-11" db="EMBL/GenBank/DDBJ databases">
        <title>Sequencing the genomes of 1000 actinobacteria strains.</title>
        <authorList>
            <person name="Klenk H.-P."/>
        </authorList>
    </citation>
    <scope>NUCLEOTIDE SEQUENCE [LARGE SCALE GENOMIC DNA]</scope>
    <source>
        <strain evidence="9 10">DSM 44254</strain>
    </source>
</reference>
<accession>A0A3N1D2R5</accession>
<evidence type="ECO:0000256" key="1">
    <source>
        <dbReference type="ARBA" id="ARBA00004651"/>
    </source>
</evidence>
<keyword evidence="6 7" id="KW-0472">Membrane</keyword>
<dbReference type="InterPro" id="IPR000515">
    <property type="entry name" value="MetI-like"/>
</dbReference>